<feature type="compositionally biased region" description="Low complexity" evidence="4">
    <location>
        <begin position="165"/>
        <end position="189"/>
    </location>
</feature>
<evidence type="ECO:0000313" key="7">
    <source>
        <dbReference type="Proteomes" id="UP000319257"/>
    </source>
</evidence>
<dbReference type="SUPFAM" id="SSF54160">
    <property type="entry name" value="Chromo domain-like"/>
    <property type="match status" value="1"/>
</dbReference>
<feature type="compositionally biased region" description="Acidic residues" evidence="4">
    <location>
        <begin position="45"/>
        <end position="62"/>
    </location>
</feature>
<dbReference type="PANTHER" id="PTHR22812">
    <property type="entry name" value="CHROMOBOX PROTEIN"/>
    <property type="match status" value="1"/>
</dbReference>
<evidence type="ECO:0000256" key="3">
    <source>
        <dbReference type="ARBA" id="ARBA00023242"/>
    </source>
</evidence>
<dbReference type="Proteomes" id="UP000319257">
    <property type="component" value="Unassembled WGS sequence"/>
</dbReference>
<feature type="domain" description="Chromo" evidence="5">
    <location>
        <begin position="252"/>
        <end position="313"/>
    </location>
</feature>
<dbReference type="InterPro" id="IPR000953">
    <property type="entry name" value="Chromo/chromo_shadow_dom"/>
</dbReference>
<dbReference type="InParanoid" id="A0A507BKP5"/>
<dbReference type="Gene3D" id="2.40.50.40">
    <property type="match status" value="1"/>
</dbReference>
<dbReference type="GO" id="GO:0006338">
    <property type="term" value="P:chromatin remodeling"/>
    <property type="evidence" value="ECO:0007669"/>
    <property type="project" value="UniProtKB-ARBA"/>
</dbReference>
<reference evidence="6 7" key="1">
    <citation type="submission" date="2019-06" db="EMBL/GenBank/DDBJ databases">
        <title>Draft genome sequence of the filamentous fungus Phialemoniopsis curvata isolated from diesel fuel.</title>
        <authorList>
            <person name="Varaljay V.A."/>
            <person name="Lyon W.J."/>
            <person name="Crouch A.L."/>
            <person name="Drake C.E."/>
            <person name="Hollomon J.M."/>
            <person name="Nadeau L.J."/>
            <person name="Nunn H.S."/>
            <person name="Stevenson B.S."/>
            <person name="Bojanowski C.L."/>
            <person name="Crookes-Goodson W.J."/>
        </authorList>
    </citation>
    <scope>NUCLEOTIDE SEQUENCE [LARGE SCALE GENOMIC DNA]</scope>
    <source>
        <strain evidence="6 7">D216</strain>
    </source>
</reference>
<feature type="compositionally biased region" description="Low complexity" evidence="4">
    <location>
        <begin position="115"/>
        <end position="138"/>
    </location>
</feature>
<dbReference type="GeneID" id="41970793"/>
<dbReference type="SMART" id="SM00384">
    <property type="entry name" value="AT_hook"/>
    <property type="match status" value="2"/>
</dbReference>
<gene>
    <name evidence="6" type="ORF">E0L32_003346</name>
</gene>
<comment type="caution">
    <text evidence="6">The sequence shown here is derived from an EMBL/GenBank/DDBJ whole genome shotgun (WGS) entry which is preliminary data.</text>
</comment>
<evidence type="ECO:0000256" key="1">
    <source>
        <dbReference type="ARBA" id="ARBA00004123"/>
    </source>
</evidence>
<evidence type="ECO:0000256" key="2">
    <source>
        <dbReference type="ARBA" id="ARBA00011353"/>
    </source>
</evidence>
<dbReference type="GO" id="GO:0003677">
    <property type="term" value="F:DNA binding"/>
    <property type="evidence" value="ECO:0007669"/>
    <property type="project" value="InterPro"/>
</dbReference>
<dbReference type="InterPro" id="IPR017956">
    <property type="entry name" value="AT_hook_DNA-bd_motif"/>
</dbReference>
<dbReference type="AlphaFoldDB" id="A0A507BKP5"/>
<feature type="region of interest" description="Disordered" evidence="4">
    <location>
        <begin position="1"/>
        <end position="252"/>
    </location>
</feature>
<name>A0A507BKP5_9PEZI</name>
<dbReference type="STRING" id="1093900.A0A507BKP5"/>
<keyword evidence="3" id="KW-0539">Nucleus</keyword>
<evidence type="ECO:0000313" key="6">
    <source>
        <dbReference type="EMBL" id="TPX17228.1"/>
    </source>
</evidence>
<dbReference type="InterPro" id="IPR016197">
    <property type="entry name" value="Chromo-like_dom_sf"/>
</dbReference>
<protein>
    <recommendedName>
        <fullName evidence="5">Chromo domain-containing protein</fullName>
    </recommendedName>
</protein>
<dbReference type="GO" id="GO:0005634">
    <property type="term" value="C:nucleus"/>
    <property type="evidence" value="ECO:0007669"/>
    <property type="project" value="UniProtKB-SubCell"/>
</dbReference>
<evidence type="ECO:0000256" key="4">
    <source>
        <dbReference type="SAM" id="MobiDB-lite"/>
    </source>
</evidence>
<keyword evidence="7" id="KW-1185">Reference proteome</keyword>
<dbReference type="PROSITE" id="PS00598">
    <property type="entry name" value="CHROMO_1"/>
    <property type="match status" value="1"/>
</dbReference>
<organism evidence="6 7">
    <name type="scientific">Thyridium curvatum</name>
    <dbReference type="NCBI Taxonomy" id="1093900"/>
    <lineage>
        <taxon>Eukaryota</taxon>
        <taxon>Fungi</taxon>
        <taxon>Dikarya</taxon>
        <taxon>Ascomycota</taxon>
        <taxon>Pezizomycotina</taxon>
        <taxon>Sordariomycetes</taxon>
        <taxon>Sordariomycetidae</taxon>
        <taxon>Thyridiales</taxon>
        <taxon>Thyridiaceae</taxon>
        <taxon>Thyridium</taxon>
    </lineage>
</organism>
<dbReference type="InterPro" id="IPR023779">
    <property type="entry name" value="Chromodomain_CS"/>
</dbReference>
<dbReference type="InterPro" id="IPR051219">
    <property type="entry name" value="Heterochromatin_chromo-domain"/>
</dbReference>
<comment type="subunit">
    <text evidence="2">Component of the NuA4 histone acetyltransferase complex.</text>
</comment>
<comment type="subcellular location">
    <subcellularLocation>
        <location evidence="1">Nucleus</location>
    </subcellularLocation>
</comment>
<dbReference type="InterPro" id="IPR023780">
    <property type="entry name" value="Chromo_domain"/>
</dbReference>
<dbReference type="OrthoDB" id="433924at2759"/>
<dbReference type="PROSITE" id="PS50013">
    <property type="entry name" value="CHROMO_2"/>
    <property type="match status" value="1"/>
</dbReference>
<dbReference type="SMART" id="SM00298">
    <property type="entry name" value="CHROMO"/>
    <property type="match status" value="1"/>
</dbReference>
<dbReference type="RefSeq" id="XP_030998939.1">
    <property type="nucleotide sequence ID" value="XM_031137636.1"/>
</dbReference>
<sequence>MMDALLPARSVFFGRGEEPPSPPVEDQPLPSSEPAAPGLVVPDVVSDEEGEEEEEEEEEDDNGVASPEPTVVRLDEGPVAPVAPMEADASATLPRKRGRPSLSASASRNGTPARSGAGSTKTPGTTTRTRTPRTAAKGNATGATPAVSSSRKRKAAVADVEEEAAAAPAPAKRAARGRPPASRPVSARKAATEAKKNLGPTKQAKVRGFNPVKPALISPSTDMAVQTKPATKGKRGRPRKEQSEGEEDGDSWEVEAILDSGIDADSSQHMYLVKWKGYSDKDNTWEPKRNLSGCADLIQKFEASNKKARKPRQKKTE</sequence>
<dbReference type="Pfam" id="PF00385">
    <property type="entry name" value="Chromo"/>
    <property type="match status" value="1"/>
</dbReference>
<dbReference type="EMBL" id="SKBQ01000014">
    <property type="protein sequence ID" value="TPX17228.1"/>
    <property type="molecule type" value="Genomic_DNA"/>
</dbReference>
<dbReference type="CDD" id="cd00024">
    <property type="entry name" value="CD_CSD"/>
    <property type="match status" value="1"/>
</dbReference>
<evidence type="ECO:0000259" key="5">
    <source>
        <dbReference type="PROSITE" id="PS50013"/>
    </source>
</evidence>
<accession>A0A507BKP5</accession>
<feature type="compositionally biased region" description="Polar residues" evidence="4">
    <location>
        <begin position="102"/>
        <end position="112"/>
    </location>
</feature>
<proteinExistence type="predicted"/>